<dbReference type="Gene3D" id="3.80.30.20">
    <property type="entry name" value="tm_1862 like domain"/>
    <property type="match status" value="1"/>
</dbReference>
<dbReference type="SUPFAM" id="SSF47781">
    <property type="entry name" value="RuvA domain 2-like"/>
    <property type="match status" value="1"/>
</dbReference>
<name>A0A238YD40_9BACT</name>
<dbReference type="GO" id="GO:0003824">
    <property type="term" value="F:catalytic activity"/>
    <property type="evidence" value="ECO:0007669"/>
    <property type="project" value="InterPro"/>
</dbReference>
<protein>
    <submittedName>
        <fullName evidence="2">Radical SAM superfamily enzyme with C-terminal helix-hairpin-helix motif</fullName>
    </submittedName>
</protein>
<dbReference type="SUPFAM" id="SSF102114">
    <property type="entry name" value="Radical SAM enzymes"/>
    <property type="match status" value="1"/>
</dbReference>
<dbReference type="RefSeq" id="WP_089322606.1">
    <property type="nucleotide sequence ID" value="NZ_FZOB01000003.1"/>
</dbReference>
<keyword evidence="3" id="KW-1185">Reference proteome</keyword>
<dbReference type="SFLD" id="SFLDG01082">
    <property type="entry name" value="B12-binding_domain_containing"/>
    <property type="match status" value="1"/>
</dbReference>
<dbReference type="EMBL" id="FZOB01000003">
    <property type="protein sequence ID" value="SNR69057.1"/>
    <property type="molecule type" value="Genomic_DNA"/>
</dbReference>
<dbReference type="PANTHER" id="PTHR43324:SF1">
    <property type="entry name" value="RADICAL SAM CORE DOMAIN-CONTAINING PROTEIN"/>
    <property type="match status" value="1"/>
</dbReference>
<accession>A0A238YD40</accession>
<feature type="domain" description="Radical SAM core" evidence="1">
    <location>
        <begin position="181"/>
        <end position="440"/>
    </location>
</feature>
<dbReference type="AlphaFoldDB" id="A0A238YD40"/>
<dbReference type="InterPro" id="IPR010994">
    <property type="entry name" value="RuvA_2-like"/>
</dbReference>
<reference evidence="3" key="1">
    <citation type="submission" date="2017-06" db="EMBL/GenBank/DDBJ databases">
        <authorList>
            <person name="Varghese N."/>
            <person name="Submissions S."/>
        </authorList>
    </citation>
    <scope>NUCLEOTIDE SEQUENCE [LARGE SCALE GENOMIC DNA]</scope>
    <source>
        <strain evidence="3">DSM 15668</strain>
    </source>
</reference>
<dbReference type="InterPro" id="IPR023404">
    <property type="entry name" value="rSAM_horseshoe"/>
</dbReference>
<evidence type="ECO:0000313" key="3">
    <source>
        <dbReference type="Proteomes" id="UP000198405"/>
    </source>
</evidence>
<dbReference type="Proteomes" id="UP000198405">
    <property type="component" value="Unassembled WGS sequence"/>
</dbReference>
<dbReference type="Gene3D" id="1.10.150.320">
    <property type="entry name" value="Photosystem II 12 kDa extrinsic protein"/>
    <property type="match status" value="1"/>
</dbReference>
<gene>
    <name evidence="2" type="ORF">SAMN06265340_10356</name>
</gene>
<dbReference type="PANTHER" id="PTHR43324">
    <property type="match status" value="1"/>
</dbReference>
<evidence type="ECO:0000313" key="2">
    <source>
        <dbReference type="EMBL" id="SNR69057.1"/>
    </source>
</evidence>
<sequence>MRITILDGYVDEPTCLGVPPYLATYPRYIAGALVCAGIPEESIEYTTIDAYRTSEKEREKVESADILFVVAGLTVPGRYLGGTPITAKEITEIGKLPVFKIIGGPIQFGFAMKGGVAAKSLDISDYNIVVSGDIEACAEIIGKKLLNGETLSDGRIKAKRTARDIDRYAPCGAFIVKKHPNFPHIICEIETYRGCEREKHCSYCTEKFYGNPDFRTIKGVEEEVKAFYSYGVKYFRIGRQPNILGFMSKKEDGEFPQPNPEAICSLFKRVREGKEIKTLHIDNVNAGTIYRFPEKSKEALKCIAHYDTEGDVAAFGLESADEDVIKRNNLKVDVDGIFEAIKIVNEIGRFKERENGLYKLLPGVNFLVGLPGETKETFRKNIDFLKKVVDNGLLLRRINIRQVMVFEGTDIADMVKKPKTKFKKEFEKFKQFVREEIDLPMMKAVFPKGTVIKDVLLEAYDGGHTLGRQLATYPVLIRIPDKLPLKQMIDIVVVSHRERSLIGLPFPFNLNTASLKLISFLPGISKKAASDIILKRPFKSTAEALKLFPALEKVKDMITV</sequence>
<evidence type="ECO:0000259" key="1">
    <source>
        <dbReference type="PROSITE" id="PS51918"/>
    </source>
</evidence>
<dbReference type="PROSITE" id="PS51918">
    <property type="entry name" value="RADICAL_SAM"/>
    <property type="match status" value="1"/>
</dbReference>
<dbReference type="Pfam" id="PF04055">
    <property type="entry name" value="Radical_SAM"/>
    <property type="match status" value="1"/>
</dbReference>
<dbReference type="GO" id="GO:0051536">
    <property type="term" value="F:iron-sulfur cluster binding"/>
    <property type="evidence" value="ECO:0007669"/>
    <property type="project" value="InterPro"/>
</dbReference>
<dbReference type="OrthoDB" id="3493141at2"/>
<proteinExistence type="predicted"/>
<dbReference type="SMART" id="SM00729">
    <property type="entry name" value="Elp3"/>
    <property type="match status" value="1"/>
</dbReference>
<dbReference type="InterPro" id="IPR006638">
    <property type="entry name" value="Elp3/MiaA/NifB-like_rSAM"/>
</dbReference>
<organism evidence="2 3">
    <name type="scientific">Desulfurobacterium atlanticum</name>
    <dbReference type="NCBI Taxonomy" id="240169"/>
    <lineage>
        <taxon>Bacteria</taxon>
        <taxon>Pseudomonadati</taxon>
        <taxon>Aquificota</taxon>
        <taxon>Aquificia</taxon>
        <taxon>Desulfurobacteriales</taxon>
        <taxon>Desulfurobacteriaceae</taxon>
        <taxon>Desulfurobacterium</taxon>
    </lineage>
</organism>
<dbReference type="InterPro" id="IPR058240">
    <property type="entry name" value="rSAM_sf"/>
</dbReference>
<dbReference type="SFLD" id="SFLDS00029">
    <property type="entry name" value="Radical_SAM"/>
    <property type="match status" value="1"/>
</dbReference>
<dbReference type="InterPro" id="IPR007197">
    <property type="entry name" value="rSAM"/>
</dbReference>